<dbReference type="InterPro" id="IPR029063">
    <property type="entry name" value="SAM-dependent_MTases_sf"/>
</dbReference>
<evidence type="ECO:0000256" key="2">
    <source>
        <dbReference type="ARBA" id="ARBA00022603"/>
    </source>
</evidence>
<keyword evidence="2 9" id="KW-0489">Methyltransferase</keyword>
<dbReference type="PROSITE" id="PS51626">
    <property type="entry name" value="SAM_MT_TRM1"/>
    <property type="match status" value="1"/>
</dbReference>
<evidence type="ECO:0000256" key="1">
    <source>
        <dbReference type="ARBA" id="ARBA00022555"/>
    </source>
</evidence>
<dbReference type="GO" id="GO:0160104">
    <property type="term" value="F:tRNA (guanine(26)-N2)-dimethyltransferase activity"/>
    <property type="evidence" value="ECO:0007669"/>
    <property type="project" value="UniProtKB-UniRule"/>
</dbReference>
<name>A0A875S399_EENNA</name>
<dbReference type="PANTHER" id="PTHR10631:SF3">
    <property type="entry name" value="TRNA (GUANINE(26)-N(2))-DIMETHYLTRANSFERASE"/>
    <property type="match status" value="1"/>
</dbReference>
<dbReference type="RefSeq" id="XP_038779381.1">
    <property type="nucleotide sequence ID" value="XM_038923453.1"/>
</dbReference>
<dbReference type="GeneID" id="62196579"/>
<evidence type="ECO:0000256" key="7">
    <source>
        <dbReference type="ARBA" id="ARBA00039099"/>
    </source>
</evidence>
<dbReference type="GO" id="GO:0000049">
    <property type="term" value="F:tRNA binding"/>
    <property type="evidence" value="ECO:0007669"/>
    <property type="project" value="UniProtKB-UniRule"/>
</dbReference>
<dbReference type="FunFam" id="3.30.56.70:FF:000001">
    <property type="entry name" value="tRNA (guanine(26)-N(2))-dimethyltransferase"/>
    <property type="match status" value="1"/>
</dbReference>
<dbReference type="GO" id="GO:0002940">
    <property type="term" value="P:tRNA N2-guanine methylation"/>
    <property type="evidence" value="ECO:0007669"/>
    <property type="project" value="TreeGrafter"/>
</dbReference>
<evidence type="ECO:0000256" key="3">
    <source>
        <dbReference type="ARBA" id="ARBA00022679"/>
    </source>
</evidence>
<evidence type="ECO:0000256" key="8">
    <source>
        <dbReference type="ARBA" id="ARBA00051897"/>
    </source>
</evidence>
<evidence type="ECO:0000313" key="11">
    <source>
        <dbReference type="Proteomes" id="UP000662931"/>
    </source>
</evidence>
<dbReference type="OrthoDB" id="6349953at2759"/>
<dbReference type="NCBIfam" id="TIGR00308">
    <property type="entry name" value="TRM1"/>
    <property type="match status" value="1"/>
</dbReference>
<evidence type="ECO:0000256" key="6">
    <source>
        <dbReference type="ARBA" id="ARBA00022884"/>
    </source>
</evidence>
<evidence type="ECO:0000313" key="10">
    <source>
        <dbReference type="EMBL" id="QPG75816.1"/>
    </source>
</evidence>
<dbReference type="Gene3D" id="3.40.50.150">
    <property type="entry name" value="Vaccinia Virus protein VP39"/>
    <property type="match status" value="1"/>
</dbReference>
<keyword evidence="3 9" id="KW-0808">Transferase</keyword>
<dbReference type="GO" id="GO:0005634">
    <property type="term" value="C:nucleus"/>
    <property type="evidence" value="ECO:0007669"/>
    <property type="project" value="TreeGrafter"/>
</dbReference>
<keyword evidence="4 9" id="KW-0949">S-adenosyl-L-methionine</keyword>
<protein>
    <recommendedName>
        <fullName evidence="7 9">tRNA (guanine(26)-N(2))-dimethyltransferase</fullName>
        <ecNumber evidence="7 9">2.1.1.216</ecNumber>
    </recommendedName>
</protein>
<gene>
    <name evidence="10" type="ORF">FOA43_003178</name>
</gene>
<keyword evidence="1 9" id="KW-0820">tRNA-binding</keyword>
<keyword evidence="11" id="KW-1185">Reference proteome</keyword>
<evidence type="ECO:0000256" key="4">
    <source>
        <dbReference type="ARBA" id="ARBA00022691"/>
    </source>
</evidence>
<evidence type="ECO:0000256" key="9">
    <source>
        <dbReference type="PROSITE-ProRule" id="PRU00958"/>
    </source>
</evidence>
<organism evidence="10 11">
    <name type="scientific">Eeniella nana</name>
    <name type="common">Yeast</name>
    <name type="synonym">Brettanomyces nanus</name>
    <dbReference type="NCBI Taxonomy" id="13502"/>
    <lineage>
        <taxon>Eukaryota</taxon>
        <taxon>Fungi</taxon>
        <taxon>Dikarya</taxon>
        <taxon>Ascomycota</taxon>
        <taxon>Saccharomycotina</taxon>
        <taxon>Pichiomycetes</taxon>
        <taxon>Pichiales</taxon>
        <taxon>Pichiaceae</taxon>
        <taxon>Brettanomyces</taxon>
    </lineage>
</organism>
<keyword evidence="6 9" id="KW-0694">RNA-binding</keyword>
<dbReference type="Gene3D" id="3.30.56.70">
    <property type="entry name" value="N2,N2-dimethylguanosine tRNA methyltransferase, C-terminal domain"/>
    <property type="match status" value="1"/>
</dbReference>
<dbReference type="InterPro" id="IPR002905">
    <property type="entry name" value="Trm1"/>
</dbReference>
<dbReference type="Proteomes" id="UP000662931">
    <property type="component" value="Chromosome 3"/>
</dbReference>
<dbReference type="InterPro" id="IPR042296">
    <property type="entry name" value="tRNA_met_Trm1_C"/>
</dbReference>
<reference evidence="10" key="1">
    <citation type="submission" date="2020-10" db="EMBL/GenBank/DDBJ databases">
        <authorList>
            <person name="Roach M.J.R."/>
        </authorList>
    </citation>
    <scope>NUCLEOTIDE SEQUENCE</scope>
    <source>
        <strain evidence="10">CBS 1945</strain>
    </source>
</reference>
<dbReference type="PANTHER" id="PTHR10631">
    <property type="entry name" value="N 2 ,N 2 -DIMETHYLGUANOSINE TRNA METHYLTRANSFERASE"/>
    <property type="match status" value="1"/>
</dbReference>
<dbReference type="EC" id="2.1.1.216" evidence="7 9"/>
<comment type="similarity">
    <text evidence="9">Belongs to the class I-like SAM-binding methyltransferase superfamily. Trm1 family.</text>
</comment>
<dbReference type="Pfam" id="PF02005">
    <property type="entry name" value="TRM"/>
    <property type="match status" value="1"/>
</dbReference>
<comment type="catalytic activity">
    <reaction evidence="8 9">
        <text>guanosine(26) in tRNA + 2 S-adenosyl-L-methionine = N(2)-dimethylguanosine(26) in tRNA + 2 S-adenosyl-L-homocysteine + 2 H(+)</text>
        <dbReference type="Rhea" id="RHEA:43140"/>
        <dbReference type="Rhea" id="RHEA-COMP:10359"/>
        <dbReference type="Rhea" id="RHEA-COMP:10360"/>
        <dbReference type="ChEBI" id="CHEBI:15378"/>
        <dbReference type="ChEBI" id="CHEBI:57856"/>
        <dbReference type="ChEBI" id="CHEBI:59789"/>
        <dbReference type="ChEBI" id="CHEBI:74269"/>
        <dbReference type="ChEBI" id="CHEBI:74513"/>
        <dbReference type="EC" id="2.1.1.216"/>
    </reaction>
</comment>
<dbReference type="EMBL" id="CP064814">
    <property type="protein sequence ID" value="QPG75816.1"/>
    <property type="molecule type" value="Genomic_DNA"/>
</dbReference>
<dbReference type="AlphaFoldDB" id="A0A875S399"/>
<evidence type="ECO:0000256" key="5">
    <source>
        <dbReference type="ARBA" id="ARBA00022694"/>
    </source>
</evidence>
<dbReference type="SUPFAM" id="SSF53335">
    <property type="entry name" value="S-adenosyl-L-methionine-dependent methyltransferases"/>
    <property type="match status" value="1"/>
</dbReference>
<keyword evidence="5 9" id="KW-0819">tRNA processing</keyword>
<proteinExistence type="inferred from homology"/>
<accession>A0A875S399</accession>
<dbReference type="KEGG" id="bnn:FOA43_003178"/>
<sequence length="534" mass="59271">MTSEAFPTIDLSKYDQLTEGSATILFPKNKVFYNHVQQYNRDLSCLAIRAFTELYQEEKVLLRRKRNKQPVTDGAQPSTEDVTETLTKADAEEKAKKQPYAIVMEALSASGLRAIRYAKEIPLIKSIIANDLSAAAVDSINVNIQHNQVGNKVTSNHADAIQYMSQHKDEYHVIDLDPYGSAAPFLDSAMQAVKNGGMMLITCTDMGVLAGNGYPEKCFALYGGSNVGGDATHETALRLVLNMIATTGAKYRKSIEPLLCLSIDFYVRLFIRVHQSPIKVKELAYNTMMMSKCSGCYSVTEQRLGKISHNKNGSKKFGLATGASHIGPNCSFCGYVNHIGGPMWAGNLHNKDFIDRVLSLQAKADDKIYKTLPRIKGMLTMAKNELDAHFYFKPTSVSSVLKIPAPSIETFTGALGNLGYHASLSHTVPNSIKTDAPWETIWFIGKKLAEKCKLDKSKLSETTAGYKILSNDDVGKDIDLNKLKAESGSTDMEDSDWLFQRNEVSDQVNQLRRIKIVRFQENPTKNWGPKSRPK</sequence>